<dbReference type="OMA" id="SISADMG"/>
<feature type="compositionally biased region" description="Basic and acidic residues" evidence="8">
    <location>
        <begin position="607"/>
        <end position="618"/>
    </location>
</feature>
<evidence type="ECO:0000259" key="10">
    <source>
        <dbReference type="PROSITE" id="PS50106"/>
    </source>
</evidence>
<dbReference type="SUPFAM" id="SSF50156">
    <property type="entry name" value="PDZ domain-like"/>
    <property type="match status" value="1"/>
</dbReference>
<dbReference type="SUPFAM" id="SSF48097">
    <property type="entry name" value="Regulator of G-protein signaling, RGS"/>
    <property type="match status" value="2"/>
</dbReference>
<evidence type="ECO:0000313" key="12">
    <source>
        <dbReference type="Proteomes" id="UP000053676"/>
    </source>
</evidence>
<evidence type="ECO:0000256" key="2">
    <source>
        <dbReference type="ARBA" id="ARBA00004496"/>
    </source>
</evidence>
<feature type="compositionally biased region" description="Low complexity" evidence="8">
    <location>
        <begin position="662"/>
        <end position="673"/>
    </location>
</feature>
<dbReference type="Gene3D" id="1.10.167.10">
    <property type="entry name" value="Regulator of G-protein Signalling 4, domain 2"/>
    <property type="match status" value="1"/>
</dbReference>
<dbReference type="AlphaFoldDB" id="W2TQT0"/>
<evidence type="ECO:0000259" key="9">
    <source>
        <dbReference type="PROSITE" id="PS50010"/>
    </source>
</evidence>
<dbReference type="SMART" id="SM00325">
    <property type="entry name" value="RhoGEF"/>
    <property type="match status" value="1"/>
</dbReference>
<accession>W2TQT0</accession>
<evidence type="ECO:0000256" key="4">
    <source>
        <dbReference type="ARBA" id="ARBA00022490"/>
    </source>
</evidence>
<dbReference type="CDD" id="cd23069">
    <property type="entry name" value="PDZ_ARHGEF11-12-like"/>
    <property type="match status" value="1"/>
</dbReference>
<feature type="domain" description="PDZ" evidence="10">
    <location>
        <begin position="39"/>
        <end position="116"/>
    </location>
</feature>
<dbReference type="InterPro" id="IPR000219">
    <property type="entry name" value="DH_dom"/>
</dbReference>
<dbReference type="SUPFAM" id="SSF48065">
    <property type="entry name" value="DBL homology domain (DH-domain)"/>
    <property type="match status" value="1"/>
</dbReference>
<dbReference type="PROSITE" id="PS50106">
    <property type="entry name" value="PDZ"/>
    <property type="match status" value="1"/>
</dbReference>
<keyword evidence="12" id="KW-1185">Reference proteome</keyword>
<evidence type="ECO:0000256" key="3">
    <source>
        <dbReference type="ARBA" id="ARBA00022468"/>
    </source>
</evidence>
<proteinExistence type="predicted"/>
<gene>
    <name evidence="11" type="ORF">NECAME_07061</name>
</gene>
<reference evidence="12" key="1">
    <citation type="journal article" date="2014" name="Nat. Genet.">
        <title>Genome of the human hookworm Necator americanus.</title>
        <authorList>
            <person name="Tang Y.T."/>
            <person name="Gao X."/>
            <person name="Rosa B.A."/>
            <person name="Abubucker S."/>
            <person name="Hallsworth-Pepin K."/>
            <person name="Martin J."/>
            <person name="Tyagi R."/>
            <person name="Heizer E."/>
            <person name="Zhang X."/>
            <person name="Bhonagiri-Palsikar V."/>
            <person name="Minx P."/>
            <person name="Warren W.C."/>
            <person name="Wang Q."/>
            <person name="Zhan B."/>
            <person name="Hotez P.J."/>
            <person name="Sternberg P.W."/>
            <person name="Dougall A."/>
            <person name="Gaze S.T."/>
            <person name="Mulvenna J."/>
            <person name="Sotillo J."/>
            <person name="Ranganathan S."/>
            <person name="Rabelo E.M."/>
            <person name="Wilson R.K."/>
            <person name="Felgner P.L."/>
            <person name="Bethony J."/>
            <person name="Hawdon J.M."/>
            <person name="Gasser R.B."/>
            <person name="Loukas A."/>
            <person name="Mitreva M."/>
        </authorList>
    </citation>
    <scope>NUCLEOTIDE SEQUENCE [LARGE SCALE GENOMIC DNA]</scope>
</reference>
<name>W2TQT0_NECAM</name>
<dbReference type="InterPro" id="IPR036305">
    <property type="entry name" value="RGS_sf"/>
</dbReference>
<protein>
    <submittedName>
        <fullName evidence="11">Regulator of G protein signaling-like domain protein</fullName>
    </submittedName>
</protein>
<feature type="coiled-coil region" evidence="7">
    <location>
        <begin position="1154"/>
        <end position="1181"/>
    </location>
</feature>
<dbReference type="Pfam" id="PF09128">
    <property type="entry name" value="RGS-like"/>
    <property type="match status" value="1"/>
</dbReference>
<dbReference type="CDD" id="cd00160">
    <property type="entry name" value="RhoGEF"/>
    <property type="match status" value="1"/>
</dbReference>
<evidence type="ECO:0000256" key="8">
    <source>
        <dbReference type="SAM" id="MobiDB-lite"/>
    </source>
</evidence>
<comment type="subcellular location">
    <subcellularLocation>
        <location evidence="2">Cytoplasm</location>
    </subcellularLocation>
    <subcellularLocation>
        <location evidence="1">Membrane</location>
    </subcellularLocation>
</comment>
<dbReference type="InterPro" id="IPR044926">
    <property type="entry name" value="RGS_subdomain_2"/>
</dbReference>
<dbReference type="Pfam" id="PF00595">
    <property type="entry name" value="PDZ"/>
    <property type="match status" value="1"/>
</dbReference>
<keyword evidence="3" id="KW-0343">GTPase activation</keyword>
<evidence type="ECO:0000313" key="11">
    <source>
        <dbReference type="EMBL" id="ETN84034.1"/>
    </source>
</evidence>
<dbReference type="InterPro" id="IPR041020">
    <property type="entry name" value="PH_16"/>
</dbReference>
<evidence type="ECO:0000256" key="5">
    <source>
        <dbReference type="ARBA" id="ARBA00022553"/>
    </source>
</evidence>
<keyword evidence="7" id="KW-0175">Coiled coil</keyword>
<dbReference type="GO" id="GO:0016020">
    <property type="term" value="C:membrane"/>
    <property type="evidence" value="ECO:0007669"/>
    <property type="project" value="UniProtKB-SubCell"/>
</dbReference>
<dbReference type="OrthoDB" id="2272012at2759"/>
<dbReference type="STRING" id="51031.W2TQT0"/>
<dbReference type="InterPro" id="IPR001478">
    <property type="entry name" value="PDZ"/>
</dbReference>
<feature type="region of interest" description="Disordered" evidence="8">
    <location>
        <begin position="540"/>
        <end position="673"/>
    </location>
</feature>
<feature type="compositionally biased region" description="Polar residues" evidence="8">
    <location>
        <begin position="1193"/>
        <end position="1202"/>
    </location>
</feature>
<feature type="compositionally biased region" description="Basic and acidic residues" evidence="8">
    <location>
        <begin position="1183"/>
        <end position="1192"/>
    </location>
</feature>
<dbReference type="Pfam" id="PF17838">
    <property type="entry name" value="PH_16"/>
    <property type="match status" value="1"/>
</dbReference>
<keyword evidence="6" id="KW-0472">Membrane</keyword>
<dbReference type="GO" id="GO:0007186">
    <property type="term" value="P:G protein-coupled receptor signaling pathway"/>
    <property type="evidence" value="ECO:0007669"/>
    <property type="project" value="TreeGrafter"/>
</dbReference>
<organism evidence="11 12">
    <name type="scientific">Necator americanus</name>
    <name type="common">Human hookworm</name>
    <dbReference type="NCBI Taxonomy" id="51031"/>
    <lineage>
        <taxon>Eukaryota</taxon>
        <taxon>Metazoa</taxon>
        <taxon>Ecdysozoa</taxon>
        <taxon>Nematoda</taxon>
        <taxon>Chromadorea</taxon>
        <taxon>Rhabditida</taxon>
        <taxon>Rhabditina</taxon>
        <taxon>Rhabditomorpha</taxon>
        <taxon>Strongyloidea</taxon>
        <taxon>Ancylostomatidae</taxon>
        <taxon>Bunostominae</taxon>
        <taxon>Necator</taxon>
    </lineage>
</organism>
<dbReference type="KEGG" id="nai:NECAME_07061"/>
<dbReference type="Pfam" id="PF00621">
    <property type="entry name" value="RhoGEF"/>
    <property type="match status" value="1"/>
</dbReference>
<dbReference type="GO" id="GO:0005085">
    <property type="term" value="F:guanyl-nucleotide exchange factor activity"/>
    <property type="evidence" value="ECO:0007669"/>
    <property type="project" value="InterPro"/>
</dbReference>
<dbReference type="GO" id="GO:0001664">
    <property type="term" value="F:G protein-coupled receptor binding"/>
    <property type="evidence" value="ECO:0007669"/>
    <property type="project" value="TreeGrafter"/>
</dbReference>
<dbReference type="GO" id="GO:0005096">
    <property type="term" value="F:GTPase activator activity"/>
    <property type="evidence" value="ECO:0007669"/>
    <property type="project" value="UniProtKB-KW"/>
</dbReference>
<dbReference type="InterPro" id="IPR035899">
    <property type="entry name" value="DBL_dom_sf"/>
</dbReference>
<dbReference type="SMART" id="SM00228">
    <property type="entry name" value="PDZ"/>
    <property type="match status" value="1"/>
</dbReference>
<dbReference type="InterPro" id="IPR036034">
    <property type="entry name" value="PDZ_sf"/>
</dbReference>
<keyword evidence="5" id="KW-0597">Phosphoprotein</keyword>
<sequence>MVGFFWEQNLFSWRKFDFAIFHNVKKLAETSSEGMIERCVVVQRQSDGYGFTVTGDHPVFVHTVKPEGAAFCAGVREGDRILKVNGMPVTSSNHLDVVRMISGGQNVVLTLLGSPPEPLGLYLIPDSKLDTGSMHEPVLIEQNVGKDDWKRKRKELLSQMLDDERKHVEGLRDSENSDKLDRALKRIVSLQSQLRHIKPAEPPWSQPRAPMDGDTDEDETESLPSRFTEIDSHGPFSNLAELKTHPAHLAVFINYLLSIDSPNSLFFYVITDAFQSAQGSPKDFRRWTFEIFTTFVIPNSPLVIPNSDQNIIQPIDKNHGYHLHVDIFVTINTIYNLFYMHNYCNGARQILATTSEQICDSDVEILKRVFVPGRQRAVADINEHMANFRQKRQLGLGSIFDANQLTQLVRGDSAMETRVGEQMMFRALENILGSSGDFEFCDMKTQAIIASLASTIRIVLGSKPSTTSWEKMMERCPQFILKDKGGKSKKPPSNLKTKAQLTPCIIAINVGMRSGECNHDCDVKVHTQCTSSLTDACYPATQGKQKSKARRSGLMGKSDAEDDDTPRGEHNVKSTSSDSGIGQEIHDKPVGRSHSMRNRVATIPQISDERTAGRRDRSTPSWGSDLPPADEEEEATRRIRSVESRSEARSLEGSRIALDMQSNSGSSTSMSHTSIIDDEVKRVMERMQTSAISEDDSDLEVETEAPSLDQLVGWDVIRHLKPKEKKRQEVINELFHTERTHVRNLKILLRVFYKPMLVNNVVSPDVVHLLFANLDQLLEIHTEMSNRMRQAVEQWRRDPSLNGLYGNIGELMEKMFDGGAGEKFMQVTSTFCQHQQHALEILRTRCKKDKEDALVRFLADAEANALCRKLQLKDMIPVEMQRLVKYPLLLETIAKYTNEPSETLEPSKETKWSPIMPLAPLIAKEKANDKRAFFLVFNSQYGAQIYELVAATATERKTWFKLISDQIENDKKHQTQGIDHCNFEVGTSSSLDSDGLAKVHVLTHPRLVHASEITVQQPTVLEHAQPVLTPTERLRRSDDVIFQALLTKQTILSQFLPGDKKGRTEELEKLTELLGGLAVADLKQRDCKELAMSAIVHGNRLLDSINQGLNAKKEADEGNPGGSVLVLDDAEKNLPSVPCYKAVNCNCCSTDESSKALMQVIQDQQQELNTVKQQLYHYKELAESGSRDRSVSEETLTECSSDLQERKLMTKRQRTPSIQPVT</sequence>
<keyword evidence="4" id="KW-0963">Cytoplasm</keyword>
<dbReference type="GO" id="GO:0005737">
    <property type="term" value="C:cytoplasm"/>
    <property type="evidence" value="ECO:0007669"/>
    <property type="project" value="UniProtKB-SubCell"/>
</dbReference>
<dbReference type="Proteomes" id="UP000053676">
    <property type="component" value="Unassembled WGS sequence"/>
</dbReference>
<dbReference type="PANTHER" id="PTHR45872">
    <property type="entry name" value="RHO GUANINE NUCLEOTIDE EXCHANGE FACTOR 2, ISOFORM D"/>
    <property type="match status" value="1"/>
</dbReference>
<evidence type="ECO:0000256" key="6">
    <source>
        <dbReference type="ARBA" id="ARBA00023136"/>
    </source>
</evidence>
<feature type="region of interest" description="Disordered" evidence="8">
    <location>
        <begin position="1183"/>
        <end position="1222"/>
    </location>
</feature>
<feature type="domain" description="DH" evidence="9">
    <location>
        <begin position="726"/>
        <end position="905"/>
    </location>
</feature>
<dbReference type="PROSITE" id="PS50010">
    <property type="entry name" value="DH_2"/>
    <property type="match status" value="1"/>
</dbReference>
<dbReference type="EMBL" id="KI658036">
    <property type="protein sequence ID" value="ETN84034.1"/>
    <property type="molecule type" value="Genomic_DNA"/>
</dbReference>
<feature type="compositionally biased region" description="Basic and acidic residues" evidence="8">
    <location>
        <begin position="635"/>
        <end position="652"/>
    </location>
</feature>
<evidence type="ECO:0000256" key="1">
    <source>
        <dbReference type="ARBA" id="ARBA00004370"/>
    </source>
</evidence>
<dbReference type="PANTHER" id="PTHR45872:SF2">
    <property type="entry name" value="RHO GUANINE NUCLEOTIDE EXCHANGE FACTOR 2, ISOFORM D"/>
    <property type="match status" value="1"/>
</dbReference>
<evidence type="ECO:0000256" key="7">
    <source>
        <dbReference type="SAM" id="Coils"/>
    </source>
</evidence>
<dbReference type="SUPFAM" id="SSF50729">
    <property type="entry name" value="PH domain-like"/>
    <property type="match status" value="1"/>
</dbReference>
<dbReference type="InterPro" id="IPR015212">
    <property type="entry name" value="RGS-like_dom"/>
</dbReference>
<dbReference type="Gene3D" id="2.30.42.10">
    <property type="match status" value="1"/>
</dbReference>
<feature type="region of interest" description="Disordered" evidence="8">
    <location>
        <begin position="198"/>
        <end position="222"/>
    </location>
</feature>
<dbReference type="Gene3D" id="1.20.900.10">
    <property type="entry name" value="Dbl homology (DH) domain"/>
    <property type="match status" value="1"/>
</dbReference>